<evidence type="ECO:0000259" key="2">
    <source>
        <dbReference type="Pfam" id="PF03432"/>
    </source>
</evidence>
<sequence>MIFVGNVRGNGQNLARHLMSSENEHVTVHEVSGFVGDDLAGAFKEAEATARGTRCQKYLYSLSLNPPSTENIRTEIFLEAISRVEDRLGLAGQPRAVVFHEKDNRRHCHVVWSRIDSQEMKAIPVSFPKLKLMELSKELYLEHGWDMPDGFLQPRFRDPKNFTLAEWQQAKRIGEDARELKAIFQSCWRQSDDPKSLANSLQEHGLMLAKGDRRGFVATDINGEVYAVARWCGVKTKEVGARLGDPEQLPSIAEAQRQLANRALPGVQRLEQREAAKLNQLTGQQEKLLWKLADKHAEERKALSVRQDIRTSKELALRQERFNTGLRGLFDRITGAYTKLKRQNELETFEAAKRDQKERDALIFRQMDQKREMARNSQRLLEKSQRATRELRQDLARLSKGPDESPRARDGPSR</sequence>
<dbReference type="Proteomes" id="UP000444401">
    <property type="component" value="Unassembled WGS sequence"/>
</dbReference>
<name>A0ABW9UW31_9SPHN</name>
<gene>
    <name evidence="3" type="ORF">GRI72_09450</name>
</gene>
<evidence type="ECO:0000313" key="4">
    <source>
        <dbReference type="Proteomes" id="UP000444401"/>
    </source>
</evidence>
<proteinExistence type="predicted"/>
<evidence type="ECO:0000256" key="1">
    <source>
        <dbReference type="SAM" id="MobiDB-lite"/>
    </source>
</evidence>
<feature type="domain" description="MobA/VirD2-like nuclease" evidence="2">
    <location>
        <begin position="22"/>
        <end position="145"/>
    </location>
</feature>
<protein>
    <submittedName>
        <fullName evidence="3">Relaxase/mobilization nuclease domain-containing protein</fullName>
    </submittedName>
</protein>
<keyword evidence="4" id="KW-1185">Reference proteome</keyword>
<dbReference type="InterPro" id="IPR005094">
    <property type="entry name" value="Endonuclease_MobA/VirD2"/>
</dbReference>
<dbReference type="EMBL" id="WTYO01000003">
    <property type="protein sequence ID" value="MXO69049.1"/>
    <property type="molecule type" value="Genomic_DNA"/>
</dbReference>
<comment type="caution">
    <text evidence="3">The sequence shown here is derived from an EMBL/GenBank/DDBJ whole genome shotgun (WGS) entry which is preliminary data.</text>
</comment>
<dbReference type="Pfam" id="PF03432">
    <property type="entry name" value="Relaxase"/>
    <property type="match status" value="1"/>
</dbReference>
<evidence type="ECO:0000313" key="3">
    <source>
        <dbReference type="EMBL" id="MXO69049.1"/>
    </source>
</evidence>
<organism evidence="3 4">
    <name type="scientific">Pelagerythrobacter marinus</name>
    <dbReference type="NCBI Taxonomy" id="538382"/>
    <lineage>
        <taxon>Bacteria</taxon>
        <taxon>Pseudomonadati</taxon>
        <taxon>Pseudomonadota</taxon>
        <taxon>Alphaproteobacteria</taxon>
        <taxon>Sphingomonadales</taxon>
        <taxon>Erythrobacteraceae</taxon>
        <taxon>Pelagerythrobacter</taxon>
    </lineage>
</organism>
<dbReference type="RefSeq" id="WP_160733638.1">
    <property type="nucleotide sequence ID" value="NZ_WTYO01000003.1"/>
</dbReference>
<feature type="region of interest" description="Disordered" evidence="1">
    <location>
        <begin position="370"/>
        <end position="414"/>
    </location>
</feature>
<accession>A0ABW9UW31</accession>
<reference evidence="3 4" key="1">
    <citation type="submission" date="2019-12" db="EMBL/GenBank/DDBJ databases">
        <title>Genomic-based taxomic classification of the family Erythrobacteraceae.</title>
        <authorList>
            <person name="Xu L."/>
        </authorList>
    </citation>
    <scope>NUCLEOTIDE SEQUENCE [LARGE SCALE GENOMIC DNA]</scope>
    <source>
        <strain evidence="3 4">H32</strain>
    </source>
</reference>